<dbReference type="InterPro" id="IPR003945">
    <property type="entry name" value="NU5C-like"/>
</dbReference>
<keyword evidence="5" id="KW-1278">Translocase</keyword>
<comment type="subcellular location">
    <subcellularLocation>
        <location evidence="1">Membrane</location>
        <topology evidence="1">Multi-pass membrane protein</topology>
    </subcellularLocation>
</comment>
<dbReference type="PANTHER" id="PTHR42829:SF2">
    <property type="entry name" value="NADH-UBIQUINONE OXIDOREDUCTASE CHAIN 5"/>
    <property type="match status" value="1"/>
</dbReference>
<proteinExistence type="inferred from homology"/>
<sequence length="61" mass="6946">MQGELARFANSPTVVMLIVVTSISSLVHLYSISYMSEDPHSPRFMCYLSILTFYANVGDWR</sequence>
<keyword evidence="7" id="KW-0520">NAD</keyword>
<dbReference type="GO" id="GO:0008137">
    <property type="term" value="F:NADH dehydrogenase (ubiquinone) activity"/>
    <property type="evidence" value="ECO:0007669"/>
    <property type="project" value="InterPro"/>
</dbReference>
<feature type="domain" description="NADH-Ubiquinone oxidoreductase (complex I) chain 5 N-terminal" evidence="10">
    <location>
        <begin position="11"/>
        <end position="45"/>
    </location>
</feature>
<keyword evidence="8 9" id="KW-0472">Membrane</keyword>
<keyword evidence="3" id="KW-0813">Transport</keyword>
<evidence type="ECO:0000256" key="3">
    <source>
        <dbReference type="ARBA" id="ARBA00022448"/>
    </source>
</evidence>
<evidence type="ECO:0000256" key="1">
    <source>
        <dbReference type="ARBA" id="ARBA00004141"/>
    </source>
</evidence>
<keyword evidence="6 9" id="KW-1133">Transmembrane helix</keyword>
<name>A0A3P6DL15_BRACM</name>
<protein>
    <recommendedName>
        <fullName evidence="10">NADH-Ubiquinone oxidoreductase (complex I) chain 5 N-terminal domain-containing protein</fullName>
    </recommendedName>
</protein>
<evidence type="ECO:0000259" key="10">
    <source>
        <dbReference type="Pfam" id="PF00662"/>
    </source>
</evidence>
<evidence type="ECO:0000256" key="2">
    <source>
        <dbReference type="ARBA" id="ARBA00008200"/>
    </source>
</evidence>
<feature type="transmembrane region" description="Helical" evidence="9">
    <location>
        <begin position="14"/>
        <end position="35"/>
    </location>
</feature>
<dbReference type="PRINTS" id="PR01434">
    <property type="entry name" value="NADHDHGNASE5"/>
</dbReference>
<evidence type="ECO:0000256" key="7">
    <source>
        <dbReference type="ARBA" id="ARBA00023027"/>
    </source>
</evidence>
<evidence type="ECO:0000256" key="6">
    <source>
        <dbReference type="ARBA" id="ARBA00022989"/>
    </source>
</evidence>
<evidence type="ECO:0000256" key="5">
    <source>
        <dbReference type="ARBA" id="ARBA00022967"/>
    </source>
</evidence>
<evidence type="ECO:0000313" key="11">
    <source>
        <dbReference type="EMBL" id="VDD27138.1"/>
    </source>
</evidence>
<dbReference type="GO" id="GO:0016020">
    <property type="term" value="C:membrane"/>
    <property type="evidence" value="ECO:0007669"/>
    <property type="project" value="UniProtKB-SubCell"/>
</dbReference>
<reference evidence="11" key="1">
    <citation type="submission" date="2018-11" db="EMBL/GenBank/DDBJ databases">
        <authorList>
            <consortium name="Genoscope - CEA"/>
            <person name="William W."/>
        </authorList>
    </citation>
    <scope>NUCLEOTIDE SEQUENCE</scope>
</reference>
<evidence type="ECO:0000256" key="4">
    <source>
        <dbReference type="ARBA" id="ARBA00022692"/>
    </source>
</evidence>
<dbReference type="Pfam" id="PF00662">
    <property type="entry name" value="Proton_antipo_N"/>
    <property type="match status" value="1"/>
</dbReference>
<organism evidence="11">
    <name type="scientific">Brassica campestris</name>
    <name type="common">Field mustard</name>
    <dbReference type="NCBI Taxonomy" id="3711"/>
    <lineage>
        <taxon>Eukaryota</taxon>
        <taxon>Viridiplantae</taxon>
        <taxon>Streptophyta</taxon>
        <taxon>Embryophyta</taxon>
        <taxon>Tracheophyta</taxon>
        <taxon>Spermatophyta</taxon>
        <taxon>Magnoliopsida</taxon>
        <taxon>eudicotyledons</taxon>
        <taxon>Gunneridae</taxon>
        <taxon>Pentapetalae</taxon>
        <taxon>rosids</taxon>
        <taxon>malvids</taxon>
        <taxon>Brassicales</taxon>
        <taxon>Brassicaceae</taxon>
        <taxon>Brassiceae</taxon>
        <taxon>Brassica</taxon>
    </lineage>
</organism>
<gene>
    <name evidence="11" type="ORF">BRASC224T45819Z</name>
</gene>
<dbReference type="AlphaFoldDB" id="A0A3P6DL15"/>
<evidence type="ECO:0000256" key="9">
    <source>
        <dbReference type="SAM" id="Phobius"/>
    </source>
</evidence>
<dbReference type="GO" id="GO:0042773">
    <property type="term" value="P:ATP synthesis coupled electron transport"/>
    <property type="evidence" value="ECO:0007669"/>
    <property type="project" value="InterPro"/>
</dbReference>
<keyword evidence="4 9" id="KW-0812">Transmembrane</keyword>
<evidence type="ECO:0000256" key="8">
    <source>
        <dbReference type="ARBA" id="ARBA00023136"/>
    </source>
</evidence>
<accession>A0A3P6DL15</accession>
<dbReference type="EMBL" id="LR031760">
    <property type="protein sequence ID" value="VDD27138.1"/>
    <property type="molecule type" value="Genomic_DNA"/>
</dbReference>
<dbReference type="InterPro" id="IPR001516">
    <property type="entry name" value="Proton_antipo_N"/>
</dbReference>
<dbReference type="PANTHER" id="PTHR42829">
    <property type="entry name" value="NADH-UBIQUINONE OXIDOREDUCTASE CHAIN 5"/>
    <property type="match status" value="1"/>
</dbReference>
<comment type="similarity">
    <text evidence="2">Belongs to the complex I subunit 5 family.</text>
</comment>